<name>L0GYE9_9GAMM</name>
<dbReference type="Gene3D" id="1.25.40.10">
    <property type="entry name" value="Tetratricopeptide repeat domain"/>
    <property type="match status" value="1"/>
</dbReference>
<proteinExistence type="predicted"/>
<dbReference type="Pfam" id="PF14559">
    <property type="entry name" value="TPR_19"/>
    <property type="match status" value="1"/>
</dbReference>
<dbReference type="InterPro" id="IPR011990">
    <property type="entry name" value="TPR-like_helical_dom_sf"/>
</dbReference>
<evidence type="ECO:0000313" key="4">
    <source>
        <dbReference type="Proteomes" id="UP000010816"/>
    </source>
</evidence>
<sequence>MIRTAILCLAVAGLTACATTTRTGPPAPIVSAPTTPQMQVPPPQPAGPEGASVYAYQEPSTIAETPAAEAPVAEGPNGLGTLPEAVDSATTSGPTQIASAAPPSVPDVAQASELPPAADSLMHQAESQRGARDYAGAAASLERALRIDPQSAYLWNRLARVRLEQGLISQAGNLAARSNALAGGQSSLKRDNWAMIAVARRSAGDMAGAAEADRLARGG</sequence>
<dbReference type="STRING" id="765912.Thimo_2100"/>
<gene>
    <name evidence="3" type="ORF">Thimo_2100</name>
</gene>
<keyword evidence="4" id="KW-1185">Reference proteome</keyword>
<dbReference type="SUPFAM" id="SSF48452">
    <property type="entry name" value="TPR-like"/>
    <property type="match status" value="1"/>
</dbReference>
<dbReference type="EMBL" id="CP003051">
    <property type="protein sequence ID" value="AGA90852.1"/>
    <property type="molecule type" value="Genomic_DNA"/>
</dbReference>
<evidence type="ECO:0000256" key="2">
    <source>
        <dbReference type="SAM" id="SignalP"/>
    </source>
</evidence>
<feature type="compositionally biased region" description="Low complexity" evidence="1">
    <location>
        <begin position="98"/>
        <end position="107"/>
    </location>
</feature>
<dbReference type="OrthoDB" id="6196966at2"/>
<accession>L0GYE9</accession>
<evidence type="ECO:0000313" key="3">
    <source>
        <dbReference type="EMBL" id="AGA90852.1"/>
    </source>
</evidence>
<dbReference type="PROSITE" id="PS51257">
    <property type="entry name" value="PROKAR_LIPOPROTEIN"/>
    <property type="match status" value="1"/>
</dbReference>
<protein>
    <submittedName>
        <fullName evidence="3">Uncharacterized protein</fullName>
    </submittedName>
</protein>
<feature type="region of interest" description="Disordered" evidence="1">
    <location>
        <begin position="87"/>
        <end position="107"/>
    </location>
</feature>
<dbReference type="eggNOG" id="COG0457">
    <property type="taxonomic scope" value="Bacteria"/>
</dbReference>
<feature type="compositionally biased region" description="Polar residues" evidence="1">
    <location>
        <begin position="88"/>
        <end position="97"/>
    </location>
</feature>
<evidence type="ECO:0000256" key="1">
    <source>
        <dbReference type="SAM" id="MobiDB-lite"/>
    </source>
</evidence>
<reference evidence="3 4" key="1">
    <citation type="submission" date="2011-09" db="EMBL/GenBank/DDBJ databases">
        <title>Complete sequence of chromosome of Thioflavicoccus mobilis 8321.</title>
        <authorList>
            <consortium name="US DOE Joint Genome Institute"/>
            <person name="Lucas S."/>
            <person name="Han J."/>
            <person name="Lapidus A."/>
            <person name="Cheng J.-F."/>
            <person name="Goodwin L."/>
            <person name="Pitluck S."/>
            <person name="Peters L."/>
            <person name="Ovchinnikova G."/>
            <person name="Lu M."/>
            <person name="Detter J.C."/>
            <person name="Han C."/>
            <person name="Tapia R."/>
            <person name="Land M."/>
            <person name="Hauser L."/>
            <person name="Kyrpides N."/>
            <person name="Ivanova N."/>
            <person name="Pagani I."/>
            <person name="Vogl K."/>
            <person name="Liu Z."/>
            <person name="Imhoff J."/>
            <person name="Thiel V."/>
            <person name="Frigaard N.-U."/>
            <person name="Bryant D."/>
            <person name="Woyke T."/>
        </authorList>
    </citation>
    <scope>NUCLEOTIDE SEQUENCE [LARGE SCALE GENOMIC DNA]</scope>
    <source>
        <strain evidence="3 4">8321</strain>
    </source>
</reference>
<organism evidence="3 4">
    <name type="scientific">Thioflavicoccus mobilis 8321</name>
    <dbReference type="NCBI Taxonomy" id="765912"/>
    <lineage>
        <taxon>Bacteria</taxon>
        <taxon>Pseudomonadati</taxon>
        <taxon>Pseudomonadota</taxon>
        <taxon>Gammaproteobacteria</taxon>
        <taxon>Chromatiales</taxon>
        <taxon>Chromatiaceae</taxon>
        <taxon>Thioflavicoccus</taxon>
    </lineage>
</organism>
<keyword evidence="2" id="KW-0732">Signal</keyword>
<dbReference type="Proteomes" id="UP000010816">
    <property type="component" value="Chromosome"/>
</dbReference>
<dbReference type="AlphaFoldDB" id="L0GYE9"/>
<feature type="signal peptide" evidence="2">
    <location>
        <begin position="1"/>
        <end position="18"/>
    </location>
</feature>
<feature type="chain" id="PRO_5003943210" evidence="2">
    <location>
        <begin position="19"/>
        <end position="219"/>
    </location>
</feature>
<dbReference type="HOGENOM" id="CLU_083810_0_0_6"/>
<dbReference type="KEGG" id="tmb:Thimo_2100"/>
<dbReference type="PATRIC" id="fig|765912.4.peg.2053"/>